<proteinExistence type="predicted"/>
<protein>
    <submittedName>
        <fullName evidence="1">Uncharacterized protein</fullName>
    </submittedName>
</protein>
<dbReference type="Proteomes" id="UP000033684">
    <property type="component" value="Unassembled WGS sequence"/>
</dbReference>
<dbReference type="RefSeq" id="WP_045778264.1">
    <property type="nucleotide sequence ID" value="NZ_LAJX01000029.1"/>
</dbReference>
<comment type="caution">
    <text evidence="1">The sequence shown here is derived from an EMBL/GenBank/DDBJ whole genome shotgun (WGS) entry which is preliminary data.</text>
</comment>
<name>A0A0F3ILF7_9GAMM</name>
<reference evidence="2" key="1">
    <citation type="submission" date="2015-03" db="EMBL/GenBank/DDBJ databases">
        <title>Draft genome sequence of a novel methanotroph (Sn10-6) isolated from flooded ricefield rhizosphere in India.</title>
        <authorList>
            <person name="Pandit P.S."/>
            <person name="Pore S.D."/>
            <person name="Arora P."/>
            <person name="Kapse N.G."/>
            <person name="Dhakephalkar P.K."/>
            <person name="Rahalkar M.C."/>
        </authorList>
    </citation>
    <scope>NUCLEOTIDE SEQUENCE [LARGE SCALE GENOMIC DNA]</scope>
    <source>
        <strain evidence="2">Sn10-6</strain>
    </source>
</reference>
<accession>A0A0F3ILF7</accession>
<dbReference type="EMBL" id="LAJX01000029">
    <property type="protein sequence ID" value="KJV07546.1"/>
    <property type="molecule type" value="Genomic_DNA"/>
</dbReference>
<sequence>MNIKTRLAKLETSHRIPKMPDKMPDDELLALIANPDLMPSPWTDEQCKAIIAGRSIDEMTDDELIFLMVGYGANKAG</sequence>
<reference evidence="1 2" key="2">
    <citation type="journal article" date="2016" name="Microb. Ecol.">
        <title>Genome Characteristics of a Novel Type I Methanotroph (Sn10-6) Isolated from a Flooded Indian Rice Field.</title>
        <authorList>
            <person name="Rahalkar M.C."/>
            <person name="Pandit P.S."/>
            <person name="Dhakephalkar P.K."/>
            <person name="Pore S."/>
            <person name="Arora P."/>
            <person name="Kapse N."/>
        </authorList>
    </citation>
    <scope>NUCLEOTIDE SEQUENCE [LARGE SCALE GENOMIC DNA]</scope>
    <source>
        <strain evidence="1 2">Sn10-6</strain>
    </source>
</reference>
<organism evidence="1 2">
    <name type="scientific">Methylocucumis oryzae</name>
    <dbReference type="NCBI Taxonomy" id="1632867"/>
    <lineage>
        <taxon>Bacteria</taxon>
        <taxon>Pseudomonadati</taxon>
        <taxon>Pseudomonadota</taxon>
        <taxon>Gammaproteobacteria</taxon>
        <taxon>Methylococcales</taxon>
        <taxon>Methylococcaceae</taxon>
        <taxon>Methylocucumis</taxon>
    </lineage>
</organism>
<dbReference type="AlphaFoldDB" id="A0A0F3ILF7"/>
<gene>
    <name evidence="1" type="ORF">VZ94_04145</name>
</gene>
<evidence type="ECO:0000313" key="2">
    <source>
        <dbReference type="Proteomes" id="UP000033684"/>
    </source>
</evidence>
<keyword evidence="2" id="KW-1185">Reference proteome</keyword>
<evidence type="ECO:0000313" key="1">
    <source>
        <dbReference type="EMBL" id="KJV07546.1"/>
    </source>
</evidence>